<feature type="domain" description="Erythromycin biosynthesis protein CIII-like C-terminal" evidence="3">
    <location>
        <begin position="270"/>
        <end position="369"/>
    </location>
</feature>
<evidence type="ECO:0000313" key="5">
    <source>
        <dbReference type="Proteomes" id="UP000665020"/>
    </source>
</evidence>
<keyword evidence="2 4" id="KW-0808">Transferase</keyword>
<dbReference type="PANTHER" id="PTHR48043">
    <property type="entry name" value="EG:EG0003.4 PROTEIN-RELATED"/>
    <property type="match status" value="1"/>
</dbReference>
<dbReference type="Pfam" id="PF06722">
    <property type="entry name" value="EryCIII-like_C"/>
    <property type="match status" value="1"/>
</dbReference>
<dbReference type="RefSeq" id="WP_230869391.1">
    <property type="nucleotide sequence ID" value="NZ_CP046640.1"/>
</dbReference>
<dbReference type="SUPFAM" id="SSF53756">
    <property type="entry name" value="UDP-Glycosyltransferase/glycogen phosphorylase"/>
    <property type="match status" value="1"/>
</dbReference>
<dbReference type="PANTHER" id="PTHR48043:SF145">
    <property type="entry name" value="FI06409P-RELATED"/>
    <property type="match status" value="1"/>
</dbReference>
<reference evidence="4" key="1">
    <citation type="submission" date="2019-12" db="EMBL/GenBank/DDBJ databases">
        <authorList>
            <person name="zhang j."/>
            <person name="sun C.M."/>
        </authorList>
    </citation>
    <scope>NUCLEOTIDE SEQUENCE</scope>
    <source>
        <strain evidence="4">NS-1</strain>
    </source>
</reference>
<keyword evidence="5" id="KW-1185">Reference proteome</keyword>
<organism evidence="4 5">
    <name type="scientific">Iocasia fonsfrigidae</name>
    <dbReference type="NCBI Taxonomy" id="2682810"/>
    <lineage>
        <taxon>Bacteria</taxon>
        <taxon>Bacillati</taxon>
        <taxon>Bacillota</taxon>
        <taxon>Clostridia</taxon>
        <taxon>Halanaerobiales</taxon>
        <taxon>Halanaerobiaceae</taxon>
        <taxon>Iocasia</taxon>
    </lineage>
</organism>
<evidence type="ECO:0000313" key="4">
    <source>
        <dbReference type="EMBL" id="QTL97779.1"/>
    </source>
</evidence>
<evidence type="ECO:0000256" key="2">
    <source>
        <dbReference type="ARBA" id="ARBA00022679"/>
    </source>
</evidence>
<keyword evidence="1" id="KW-0328">Glycosyltransferase</keyword>
<accession>A0A8A7KEB5</accession>
<dbReference type="AlphaFoldDB" id="A0A8A7KEB5"/>
<proteinExistence type="predicted"/>
<dbReference type="GO" id="GO:0016757">
    <property type="term" value="F:glycosyltransferase activity"/>
    <property type="evidence" value="ECO:0007669"/>
    <property type="project" value="UniProtKB-KW"/>
</dbReference>
<dbReference type="InterPro" id="IPR050271">
    <property type="entry name" value="UDP-glycosyltransferase"/>
</dbReference>
<sequence length="392" mass="44004">MKILITPMAAMAETSGPFSRTKIIANACLKKGHEVALCAAEDVNYQPIKGVKNYYAPIPSPFGLPMFLGKNLFKLAQRLGIQKRKTVHSYEEVLHITGAISKTHFKKDVNSIQKAIKEFDPDIVYAEFRIAAIVAAKLTNKKVITSYSYPVQASYASNTEYSKHVNQLLREDNLPAIESVLEIFNWGDLKIVPSIYKLEPIEDEGVIFVGALNSYSENFSGVKKRDKIVVYMGNGTITPKRQIEVMKETFLDSSYEVYIATKQLASFKEKNITVAERFDFSKLMPETIAYINHGGQNSIVDGLVYGVPQIVCPGKIFERKYNAQSIDKIGAGKILLEKEFKSSSIKNIIKEFNQTKKYYKNAKKLGEQLKKFGGAEKIVEVIEKLHNGGYIT</sequence>
<dbReference type="Gene3D" id="3.40.50.2000">
    <property type="entry name" value="Glycogen Phosphorylase B"/>
    <property type="match status" value="2"/>
</dbReference>
<name>A0A8A7KEB5_9FIRM</name>
<evidence type="ECO:0000256" key="1">
    <source>
        <dbReference type="ARBA" id="ARBA00022676"/>
    </source>
</evidence>
<protein>
    <submittedName>
        <fullName evidence="4">UDP-glucoronosyl and UDP-glucosyl transferase</fullName>
    </submittedName>
</protein>
<gene>
    <name evidence="4" type="ORF">GM661_07145</name>
</gene>
<dbReference type="InterPro" id="IPR010610">
    <property type="entry name" value="EryCIII-like_C"/>
</dbReference>
<dbReference type="KEGG" id="ifn:GM661_07145"/>
<evidence type="ECO:0000259" key="3">
    <source>
        <dbReference type="Pfam" id="PF06722"/>
    </source>
</evidence>
<dbReference type="Proteomes" id="UP000665020">
    <property type="component" value="Chromosome"/>
</dbReference>
<dbReference type="EMBL" id="CP046640">
    <property type="protein sequence ID" value="QTL97779.1"/>
    <property type="molecule type" value="Genomic_DNA"/>
</dbReference>